<sequence>KHDKLLKTKFGLEQLFPRLVKETNLSEYSRLQVLNDEVKELSMKCSQTSESPEVACLIHGLGRTGRDMTLVNPISHRSELVLSFFLGSSLALFLAIGVLLALPEKSPKTFSEAYFLTPIPVFRVVFSYLLILWCMGAVAKICD</sequence>
<comment type="caution">
    <text evidence="2">The sequence shown here is derived from an EMBL/GenBank/DDBJ whole genome shotgun (WGS) entry which is preliminary data.</text>
</comment>
<dbReference type="Proteomes" id="UP000601435">
    <property type="component" value="Unassembled WGS sequence"/>
</dbReference>
<evidence type="ECO:0000313" key="3">
    <source>
        <dbReference type="Proteomes" id="UP000601435"/>
    </source>
</evidence>
<evidence type="ECO:0000256" key="1">
    <source>
        <dbReference type="SAM" id="Phobius"/>
    </source>
</evidence>
<reference evidence="2" key="1">
    <citation type="submission" date="2021-02" db="EMBL/GenBank/DDBJ databases">
        <authorList>
            <person name="Dougan E. K."/>
            <person name="Rhodes N."/>
            <person name="Thang M."/>
            <person name="Chan C."/>
        </authorList>
    </citation>
    <scope>NUCLEOTIDE SEQUENCE</scope>
</reference>
<evidence type="ECO:0000313" key="2">
    <source>
        <dbReference type="EMBL" id="CAE7461256.1"/>
    </source>
</evidence>
<organism evidence="2 3">
    <name type="scientific">Symbiodinium necroappetens</name>
    <dbReference type="NCBI Taxonomy" id="1628268"/>
    <lineage>
        <taxon>Eukaryota</taxon>
        <taxon>Sar</taxon>
        <taxon>Alveolata</taxon>
        <taxon>Dinophyceae</taxon>
        <taxon>Suessiales</taxon>
        <taxon>Symbiodiniaceae</taxon>
        <taxon>Symbiodinium</taxon>
    </lineage>
</organism>
<dbReference type="EMBL" id="CAJNJA010020530">
    <property type="protein sequence ID" value="CAE7461256.1"/>
    <property type="molecule type" value="Genomic_DNA"/>
</dbReference>
<feature type="transmembrane region" description="Helical" evidence="1">
    <location>
        <begin position="80"/>
        <end position="102"/>
    </location>
</feature>
<dbReference type="AlphaFoldDB" id="A0A812S1C6"/>
<feature type="transmembrane region" description="Helical" evidence="1">
    <location>
        <begin position="122"/>
        <end position="142"/>
    </location>
</feature>
<proteinExistence type="predicted"/>
<feature type="non-terminal residue" evidence="2">
    <location>
        <position position="143"/>
    </location>
</feature>
<keyword evidence="3" id="KW-1185">Reference proteome</keyword>
<dbReference type="OrthoDB" id="9970435at2759"/>
<keyword evidence="1" id="KW-0812">Transmembrane</keyword>
<feature type="non-terminal residue" evidence="2">
    <location>
        <position position="1"/>
    </location>
</feature>
<name>A0A812S1C6_9DINO</name>
<accession>A0A812S1C6</accession>
<keyword evidence="1" id="KW-0472">Membrane</keyword>
<protein>
    <submittedName>
        <fullName evidence="2">Ank3 protein</fullName>
    </submittedName>
</protein>
<keyword evidence="1" id="KW-1133">Transmembrane helix</keyword>
<gene>
    <name evidence="2" type="primary">Ank3</name>
    <name evidence="2" type="ORF">SNEC2469_LOCUS12899</name>
</gene>